<protein>
    <submittedName>
        <fullName evidence="1">Uncharacterized protein</fullName>
    </submittedName>
</protein>
<dbReference type="Proteomes" id="UP001161389">
    <property type="component" value="Unassembled WGS sequence"/>
</dbReference>
<reference evidence="1" key="1">
    <citation type="journal article" date="2014" name="Int. J. Syst. Evol. Microbiol.">
        <title>Complete genome sequence of Corynebacterium casei LMG S-19264T (=DSM 44701T), isolated from a smear-ripened cheese.</title>
        <authorList>
            <consortium name="US DOE Joint Genome Institute (JGI-PGF)"/>
            <person name="Walter F."/>
            <person name="Albersmeier A."/>
            <person name="Kalinowski J."/>
            <person name="Ruckert C."/>
        </authorList>
    </citation>
    <scope>NUCLEOTIDE SEQUENCE</scope>
    <source>
        <strain evidence="1">NBRC 110071</strain>
    </source>
</reference>
<accession>A0AA37W6Z7</accession>
<organism evidence="1 2">
    <name type="scientific">Litoribrevibacter albus</name>
    <dbReference type="NCBI Taxonomy" id="1473156"/>
    <lineage>
        <taxon>Bacteria</taxon>
        <taxon>Pseudomonadati</taxon>
        <taxon>Pseudomonadota</taxon>
        <taxon>Gammaproteobacteria</taxon>
        <taxon>Oceanospirillales</taxon>
        <taxon>Oceanospirillaceae</taxon>
        <taxon>Litoribrevibacter</taxon>
    </lineage>
</organism>
<proteinExistence type="predicted"/>
<gene>
    <name evidence="1" type="ORF">GCM10007876_11970</name>
</gene>
<evidence type="ECO:0000313" key="1">
    <source>
        <dbReference type="EMBL" id="GLQ30718.1"/>
    </source>
</evidence>
<comment type="caution">
    <text evidence="1">The sequence shown here is derived from an EMBL/GenBank/DDBJ whole genome shotgun (WGS) entry which is preliminary data.</text>
</comment>
<evidence type="ECO:0000313" key="2">
    <source>
        <dbReference type="Proteomes" id="UP001161389"/>
    </source>
</evidence>
<dbReference type="EMBL" id="BSNM01000009">
    <property type="protein sequence ID" value="GLQ30718.1"/>
    <property type="molecule type" value="Genomic_DNA"/>
</dbReference>
<sequence>MTSDITHHTLLQLVVRRSGLFSECVAMKKVLCVVLLFLASFLSNADSIVDQWKSGLAGSRLTSYSGSAISSNSTLTIINFFRNGRYSYYKEGSWSVPGTAGGASNNTVTGIWDVQTLNSITYLTYKTDRGEQGAFPIYLQANGRGNIGGAAYAVERGKSGC</sequence>
<dbReference type="AlphaFoldDB" id="A0AA37W6Z7"/>
<reference evidence="1" key="2">
    <citation type="submission" date="2023-01" db="EMBL/GenBank/DDBJ databases">
        <title>Draft genome sequence of Litoribrevibacter albus strain NBRC 110071.</title>
        <authorList>
            <person name="Sun Q."/>
            <person name="Mori K."/>
        </authorList>
    </citation>
    <scope>NUCLEOTIDE SEQUENCE</scope>
    <source>
        <strain evidence="1">NBRC 110071</strain>
    </source>
</reference>
<name>A0AA37W6Z7_9GAMM</name>
<keyword evidence="2" id="KW-1185">Reference proteome</keyword>